<proteinExistence type="predicted"/>
<dbReference type="RefSeq" id="WP_128387679.1">
    <property type="nucleotide sequence ID" value="NZ_CP035037.1"/>
</dbReference>
<sequence>MNREPRLLATCWTTAGAASPSGPLTRSPFTVADRIAAAAADGWSGFGLVHADLVEFRRTRPLGELRRLLDDHGVEHLELELIEDWGTDGERRTASDRVRRDVFDAAEAAGAATVKVGPDTSAPADPDRLAESFATLAAEAAEHGTRVALEFLPFAGTLRDLRAGIDLVTRVGHPAGGLCLDVWHVARPGTDYALIAESLPGEHLFAVELDDAAAEPVGTLFEDTAQRRLLPGQGSFDVPAFIAAVRATGFDGPWGVEMLSDRHRGLPLPQALREAREAALACFAEADHRAA</sequence>
<gene>
    <name evidence="3" type="ORF">Leucomu_14660</name>
</gene>
<evidence type="ECO:0000313" key="4">
    <source>
        <dbReference type="Proteomes" id="UP000285768"/>
    </source>
</evidence>
<keyword evidence="3" id="KW-0413">Isomerase</keyword>
<feature type="domain" description="Xylose isomerase-like TIM barrel" evidence="2">
    <location>
        <begin position="36"/>
        <end position="277"/>
    </location>
</feature>
<dbReference type="SUPFAM" id="SSF51658">
    <property type="entry name" value="Xylose isomerase-like"/>
    <property type="match status" value="1"/>
</dbReference>
<dbReference type="EMBL" id="CP035037">
    <property type="protein sequence ID" value="QAB18993.1"/>
    <property type="molecule type" value="Genomic_DNA"/>
</dbReference>
<name>A0ABX5QIY5_9MICO</name>
<dbReference type="GO" id="GO:0016853">
    <property type="term" value="F:isomerase activity"/>
    <property type="evidence" value="ECO:0007669"/>
    <property type="project" value="UniProtKB-KW"/>
</dbReference>
<dbReference type="PANTHER" id="PTHR12110">
    <property type="entry name" value="HYDROXYPYRUVATE ISOMERASE"/>
    <property type="match status" value="1"/>
</dbReference>
<reference evidence="3 4" key="1">
    <citation type="submission" date="2019-01" db="EMBL/GenBank/DDBJ databases">
        <title>Leucobacter muris sp. nov. isolated from the nose of a laboratory mouse.</title>
        <authorList>
            <person name="Benga L."/>
            <person name="Sproeer C."/>
            <person name="Schumann P."/>
            <person name="Verbarg S."/>
            <person name="Bunk B."/>
            <person name="Engelhardt E."/>
            <person name="Benten P.M."/>
            <person name="Sager M."/>
        </authorList>
    </citation>
    <scope>NUCLEOTIDE SEQUENCE [LARGE SCALE GENOMIC DNA]</scope>
    <source>
        <strain evidence="3 4">DSM 101948</strain>
    </source>
</reference>
<accession>A0ABX5QIY5</accession>
<dbReference type="InterPro" id="IPR036237">
    <property type="entry name" value="Xyl_isomerase-like_sf"/>
</dbReference>
<dbReference type="Pfam" id="PF01261">
    <property type="entry name" value="AP_endonuc_2"/>
    <property type="match status" value="1"/>
</dbReference>
<dbReference type="Proteomes" id="UP000285768">
    <property type="component" value="Chromosome"/>
</dbReference>
<dbReference type="InterPro" id="IPR013022">
    <property type="entry name" value="Xyl_isomerase-like_TIM-brl"/>
</dbReference>
<evidence type="ECO:0000256" key="1">
    <source>
        <dbReference type="ARBA" id="ARBA00023277"/>
    </source>
</evidence>
<dbReference type="InterPro" id="IPR050312">
    <property type="entry name" value="IolE/XylAMocC-like"/>
</dbReference>
<keyword evidence="4" id="KW-1185">Reference proteome</keyword>
<evidence type="ECO:0000313" key="3">
    <source>
        <dbReference type="EMBL" id="QAB18993.1"/>
    </source>
</evidence>
<keyword evidence="1" id="KW-0119">Carbohydrate metabolism</keyword>
<evidence type="ECO:0000259" key="2">
    <source>
        <dbReference type="Pfam" id="PF01261"/>
    </source>
</evidence>
<dbReference type="PANTHER" id="PTHR12110:SF48">
    <property type="entry name" value="BLL3656 PROTEIN"/>
    <property type="match status" value="1"/>
</dbReference>
<protein>
    <submittedName>
        <fullName evidence="3">Sugar phosphate isomerase/epimerase</fullName>
    </submittedName>
</protein>
<dbReference type="Gene3D" id="3.20.20.150">
    <property type="entry name" value="Divalent-metal-dependent TIM barrel enzymes"/>
    <property type="match status" value="1"/>
</dbReference>
<organism evidence="3 4">
    <name type="scientific">Leucobacter muris</name>
    <dbReference type="NCBI Taxonomy" id="1935379"/>
    <lineage>
        <taxon>Bacteria</taxon>
        <taxon>Bacillati</taxon>
        <taxon>Actinomycetota</taxon>
        <taxon>Actinomycetes</taxon>
        <taxon>Micrococcales</taxon>
        <taxon>Microbacteriaceae</taxon>
        <taxon>Leucobacter</taxon>
    </lineage>
</organism>